<dbReference type="GeneID" id="42302527"/>
<evidence type="ECO:0000313" key="5">
    <source>
        <dbReference type="EMBL" id="QFU83885.1"/>
    </source>
</evidence>
<dbReference type="InterPro" id="IPR013655">
    <property type="entry name" value="PAS_fold_3"/>
</dbReference>
<protein>
    <submittedName>
        <fullName evidence="5">PAS domain-containing protein</fullName>
    </submittedName>
</protein>
<organism evidence="5 6">
    <name type="scientific">Natronorubrum aibiense</name>
    <dbReference type="NCBI Taxonomy" id="348826"/>
    <lineage>
        <taxon>Archaea</taxon>
        <taxon>Methanobacteriati</taxon>
        <taxon>Methanobacteriota</taxon>
        <taxon>Stenosarchaea group</taxon>
        <taxon>Halobacteria</taxon>
        <taxon>Halobacteriales</taxon>
        <taxon>Natrialbaceae</taxon>
        <taxon>Natronorubrum</taxon>
    </lineage>
</organism>
<keyword evidence="2" id="KW-0804">Transcription</keyword>
<dbReference type="Pfam" id="PF08447">
    <property type="entry name" value="PAS_3"/>
    <property type="match status" value="1"/>
</dbReference>
<dbReference type="Gene3D" id="3.30.450.20">
    <property type="entry name" value="PAS domain"/>
    <property type="match status" value="3"/>
</dbReference>
<dbReference type="OrthoDB" id="342253at2157"/>
<dbReference type="InterPro" id="IPR013656">
    <property type="entry name" value="PAS_4"/>
</dbReference>
<feature type="coiled-coil region" evidence="3">
    <location>
        <begin position="619"/>
        <end position="659"/>
    </location>
</feature>
<evidence type="ECO:0000256" key="3">
    <source>
        <dbReference type="SAM" id="Coils"/>
    </source>
</evidence>
<evidence type="ECO:0000313" key="6">
    <source>
        <dbReference type="Proteomes" id="UP000326170"/>
    </source>
</evidence>
<dbReference type="Pfam" id="PF08448">
    <property type="entry name" value="PAS_4"/>
    <property type="match status" value="2"/>
</dbReference>
<dbReference type="CDD" id="cd00130">
    <property type="entry name" value="PAS"/>
    <property type="match status" value="1"/>
</dbReference>
<dbReference type="PROSITE" id="PS50112">
    <property type="entry name" value="PAS"/>
    <property type="match status" value="2"/>
</dbReference>
<accession>A0A5P9P6V6</accession>
<feature type="domain" description="PAS" evidence="4">
    <location>
        <begin position="249"/>
        <end position="300"/>
    </location>
</feature>
<dbReference type="SUPFAM" id="SSF55785">
    <property type="entry name" value="PYP-like sensor domain (PAS domain)"/>
    <property type="match status" value="3"/>
</dbReference>
<dbReference type="AlphaFoldDB" id="A0A5P9P6V6"/>
<dbReference type="InterPro" id="IPR035965">
    <property type="entry name" value="PAS-like_dom_sf"/>
</dbReference>
<keyword evidence="3" id="KW-0175">Coiled coil</keyword>
<sequence length="1051" mass="116038">MNRGLGAPEMTHLRLLVIGSSPWLQTATAALENGDVTVRGPLEANAELEADTLDGVDCLLTDEPDVLAAIEPACAVVCAVESVDSKILDRLQDRGVTDVVRTSTVDTPALLEHRLQQAAQFETTRRTLSRQETRCQTLLEQSSDLLVITDVDGTITSIGPSAEQVLGTNPETVRDTSFVAHVHPEDTTVVRSALEDLRGRETGAQTTVEYRFQHADDGWFVHEAVLTNWLEADDEIVISIRDVTDRHQVERELDDSFERVTDAFCALDADRRLTYLNDQAASLLDVESAAVLGNDFLEEFPDLQGTDFHDAAIEAMRTQEHTSLEGYYEPTDRWYDVGLYPSPSGLSIYFRDVTERIERERALAARTERLETLVENVPVVLFVVDTDGTITLAEGRALERIDGCGPDLVGESVFDVFDAHSTILEDARTALDGHAAHSVTVLGDRVFEAWWQPIAADDTDAVGRVIGTAVDVTERTQYQETLNVLHEATRHLLTVESKQAACEYMVDVAADVLDLESVVYRFDEQQNELLPAAYAPGLESTVGAPPRLEPTESITWQTFISDTPSRFDDVRESPSVYDATTAARSGLYVPIGEHGVLVALDPDPGQYDDETFELAQLFAATAEAALDRIERTHRLHRRERELEQQNAHLERLNDANEVRQDIEQLLLMADSRTEIEQGICERLAALETCSFVWIGEPDPSGNQLHRRTQAGHDRDYLDAITVTTVDDSAAEPTGRAARTLDTVYVENIAGAVRDGTWRVEALSRNIQSVYTVPLVYDDFLYGVVSLYGDDRDAFDAPLRSMLEELGETIGYAIDAVKRKRALQTDGVAAVELELELEAETPLCRLAERLATRVEYEGETMRADGSSMVFATVDADVVPDDVATLEDLEGVRTVSVIAETGAETLLQLQCPDPFLGSAVDTQGGTLRSFVTDTTDNRAIVDVPESIEIRDVVTGLGRRGFPASLVARREQSTADLSTIDIATRNSLLERLTDRQREVVQTAYHGGFFEWPRQTTGESLADSLEISPPAFHKHVRAAEQKLFTALFDGSSNRG</sequence>
<dbReference type="InterPro" id="IPR000014">
    <property type="entry name" value="PAS"/>
</dbReference>
<dbReference type="Pfam" id="PF13185">
    <property type="entry name" value="GAF_2"/>
    <property type="match status" value="2"/>
</dbReference>
<dbReference type="Pfam" id="PF04967">
    <property type="entry name" value="HTH_10"/>
    <property type="match status" value="1"/>
</dbReference>
<keyword evidence="1" id="KW-0805">Transcription regulation</keyword>
<dbReference type="InterPro" id="IPR007050">
    <property type="entry name" value="HTH_bacterioopsin"/>
</dbReference>
<dbReference type="SUPFAM" id="SSF55781">
    <property type="entry name" value="GAF domain-like"/>
    <property type="match status" value="2"/>
</dbReference>
<dbReference type="NCBIfam" id="TIGR00229">
    <property type="entry name" value="sensory_box"/>
    <property type="match status" value="1"/>
</dbReference>
<reference evidence="5 6" key="1">
    <citation type="journal article" date="2007" name="Int. J. Syst. Evol. Microbiol.">
        <title>Natronorubrum sulfidifaciens sp. nov., an extremely haloalkaliphilic archaeon isolated from Aiding salt lake in Xin-Jiang, China.</title>
        <authorList>
            <person name="Cui H.L."/>
            <person name="Tohty D."/>
            <person name="Liu H.C."/>
            <person name="Liu S.J."/>
            <person name="Oren A."/>
            <person name="Zhou P.J."/>
        </authorList>
    </citation>
    <scope>NUCLEOTIDE SEQUENCE [LARGE SCALE GENOMIC DNA]</scope>
    <source>
        <strain evidence="5 6">7-3</strain>
    </source>
</reference>
<dbReference type="InterPro" id="IPR029016">
    <property type="entry name" value="GAF-like_dom_sf"/>
</dbReference>
<dbReference type="PANTHER" id="PTHR34236">
    <property type="entry name" value="DIMETHYL SULFOXIDE REDUCTASE TRANSCRIPTIONAL ACTIVATOR"/>
    <property type="match status" value="1"/>
</dbReference>
<evidence type="ECO:0000256" key="2">
    <source>
        <dbReference type="ARBA" id="ARBA00023163"/>
    </source>
</evidence>
<feature type="domain" description="PAS" evidence="4">
    <location>
        <begin position="131"/>
        <end position="201"/>
    </location>
</feature>
<evidence type="ECO:0000256" key="1">
    <source>
        <dbReference type="ARBA" id="ARBA00023015"/>
    </source>
</evidence>
<name>A0A5P9P6V6_9EURY</name>
<dbReference type="Proteomes" id="UP000326170">
    <property type="component" value="Chromosome"/>
</dbReference>
<dbReference type="KEGG" id="nas:GCU68_15750"/>
<dbReference type="InterPro" id="IPR003018">
    <property type="entry name" value="GAF"/>
</dbReference>
<keyword evidence="6" id="KW-1185">Reference proteome</keyword>
<proteinExistence type="predicted"/>
<dbReference type="RefSeq" id="WP_152943187.1">
    <property type="nucleotide sequence ID" value="NZ_CP045488.1"/>
</dbReference>
<gene>
    <name evidence="5" type="ORF">GCU68_15750</name>
</gene>
<dbReference type="SMART" id="SM00091">
    <property type="entry name" value="PAS"/>
    <property type="match status" value="3"/>
</dbReference>
<dbReference type="EMBL" id="CP045488">
    <property type="protein sequence ID" value="QFU83885.1"/>
    <property type="molecule type" value="Genomic_DNA"/>
</dbReference>
<dbReference type="Gene3D" id="3.30.450.40">
    <property type="match status" value="2"/>
</dbReference>
<dbReference type="InterPro" id="IPR031803">
    <property type="entry name" value="BAT_GAF/HTH-assoc"/>
</dbReference>
<evidence type="ECO:0000259" key="4">
    <source>
        <dbReference type="PROSITE" id="PS50112"/>
    </source>
</evidence>
<dbReference type="Pfam" id="PF15915">
    <property type="entry name" value="BAT"/>
    <property type="match status" value="1"/>
</dbReference>
<dbReference type="PANTHER" id="PTHR34236:SF1">
    <property type="entry name" value="DIMETHYL SULFOXIDE REDUCTASE TRANSCRIPTIONAL ACTIVATOR"/>
    <property type="match status" value="1"/>
</dbReference>